<dbReference type="PROSITE" id="PS50887">
    <property type="entry name" value="GGDEF"/>
    <property type="match status" value="1"/>
</dbReference>
<name>A0ABZ3J8Z6_SPOA4</name>
<dbReference type="Gene3D" id="3.30.70.270">
    <property type="match status" value="1"/>
</dbReference>
<evidence type="ECO:0000259" key="2">
    <source>
        <dbReference type="PROSITE" id="PS50887"/>
    </source>
</evidence>
<keyword evidence="1" id="KW-0812">Transmembrane</keyword>
<dbReference type="InterPro" id="IPR000160">
    <property type="entry name" value="GGDEF_dom"/>
</dbReference>
<feature type="transmembrane region" description="Helical" evidence="1">
    <location>
        <begin position="7"/>
        <end position="26"/>
    </location>
</feature>
<dbReference type="InterPro" id="IPR029787">
    <property type="entry name" value="Nucleotide_cyclase"/>
</dbReference>
<evidence type="ECO:0000313" key="4">
    <source>
        <dbReference type="Proteomes" id="UP000216052"/>
    </source>
</evidence>
<organism evidence="3 4">
    <name type="scientific">Sporomusa acidovorans (strain ATCC 49682 / DSM 3132 / Mol)</name>
    <dbReference type="NCBI Taxonomy" id="1123286"/>
    <lineage>
        <taxon>Bacteria</taxon>
        <taxon>Bacillati</taxon>
        <taxon>Bacillota</taxon>
        <taxon>Negativicutes</taxon>
        <taxon>Selenomonadales</taxon>
        <taxon>Sporomusaceae</taxon>
        <taxon>Sporomusa</taxon>
    </lineage>
</organism>
<dbReference type="InterPro" id="IPR043128">
    <property type="entry name" value="Rev_trsase/Diguanyl_cyclase"/>
</dbReference>
<feature type="domain" description="GGDEF" evidence="2">
    <location>
        <begin position="35"/>
        <end position="89"/>
    </location>
</feature>
<dbReference type="Pfam" id="PF00990">
    <property type="entry name" value="GGDEF"/>
    <property type="match status" value="1"/>
</dbReference>
<gene>
    <name evidence="3" type="ORF">SPACI_049850</name>
</gene>
<evidence type="ECO:0000313" key="3">
    <source>
        <dbReference type="EMBL" id="XFO74874.1"/>
    </source>
</evidence>
<protein>
    <recommendedName>
        <fullName evidence="2">GGDEF domain-containing protein</fullName>
    </recommendedName>
</protein>
<dbReference type="SUPFAM" id="SSF55073">
    <property type="entry name" value="Nucleotide cyclase"/>
    <property type="match status" value="1"/>
</dbReference>
<dbReference type="Proteomes" id="UP000216052">
    <property type="component" value="Chromosome"/>
</dbReference>
<dbReference type="RefSeq" id="WP_093794064.1">
    <property type="nucleotide sequence ID" value="NZ_CP155571.1"/>
</dbReference>
<keyword evidence="1" id="KW-1133">Transmembrane helix</keyword>
<sequence length="89" mass="9884">MRVFYKYAPLVVALFGMLVGLTSYYLDRYLQISLWGEIALLLCIGSFKYAAGDLVLSEPAAIFENTVRTTDIVARWGGDELIATVAVRC</sequence>
<keyword evidence="4" id="KW-1185">Reference proteome</keyword>
<accession>A0ABZ3J8Z6</accession>
<dbReference type="EMBL" id="CP155571">
    <property type="protein sequence ID" value="XFO74874.1"/>
    <property type="molecule type" value="Genomic_DNA"/>
</dbReference>
<proteinExistence type="predicted"/>
<keyword evidence="1" id="KW-0472">Membrane</keyword>
<reference evidence="3" key="1">
    <citation type="submission" date="2024-05" db="EMBL/GenBank/DDBJ databases">
        <title>Isolation and characterization of Sporomusa carbonis sp. nov., a carboxydotrophic hydrogenogen in the genus of Sporomusa isolated from a charcoal burning pile.</title>
        <authorList>
            <person name="Boeer T."/>
            <person name="Rosenbaum F."/>
            <person name="Eysell L."/>
            <person name="Mueller V."/>
            <person name="Daniel R."/>
            <person name="Poehlein A."/>
        </authorList>
    </citation>
    <scope>NUCLEOTIDE SEQUENCE [LARGE SCALE GENOMIC DNA]</scope>
    <source>
        <strain evidence="3">DSM 3132</strain>
    </source>
</reference>
<evidence type="ECO:0000256" key="1">
    <source>
        <dbReference type="SAM" id="Phobius"/>
    </source>
</evidence>